<accession>A0A2T1E671</accession>
<evidence type="ECO:0000313" key="4">
    <source>
        <dbReference type="Proteomes" id="UP000239576"/>
    </source>
</evidence>
<proteinExistence type="predicted"/>
<keyword evidence="4" id="KW-1185">Reference proteome</keyword>
<dbReference type="InterPro" id="IPR001789">
    <property type="entry name" value="Sig_transdc_resp-reg_receiver"/>
</dbReference>
<gene>
    <name evidence="3" type="ORF">C7B82_14125</name>
</gene>
<sequence length="35" mass="3901">MMPDMGGFTCCRQLCQSEQPYPGPILLALTQNEAR</sequence>
<name>A0A2T1E671_9CYAN</name>
<dbReference type="EMBL" id="PVWK01000082">
    <property type="protein sequence ID" value="PSB28228.1"/>
    <property type="molecule type" value="Genomic_DNA"/>
</dbReference>
<dbReference type="AlphaFoldDB" id="A0A2T1E671"/>
<dbReference type="GO" id="GO:0000160">
    <property type="term" value="P:phosphorelay signal transduction system"/>
    <property type="evidence" value="ECO:0007669"/>
    <property type="project" value="InterPro"/>
</dbReference>
<evidence type="ECO:0000313" key="3">
    <source>
        <dbReference type="EMBL" id="PSB28228.1"/>
    </source>
</evidence>
<comment type="caution">
    <text evidence="3">The sequence shown here is derived from an EMBL/GenBank/DDBJ whole genome shotgun (WGS) entry which is preliminary data.</text>
</comment>
<protein>
    <recommendedName>
        <fullName evidence="2">Response regulatory domain-containing protein</fullName>
    </recommendedName>
</protein>
<dbReference type="Proteomes" id="UP000239576">
    <property type="component" value="Unassembled WGS sequence"/>
</dbReference>
<dbReference type="PROSITE" id="PS50110">
    <property type="entry name" value="RESPONSE_REGULATORY"/>
    <property type="match status" value="1"/>
</dbReference>
<reference evidence="4" key="1">
    <citation type="submission" date="2018-02" db="EMBL/GenBank/DDBJ databases">
        <authorList>
            <person name="Moore K."/>
            <person name="Momper L."/>
        </authorList>
    </citation>
    <scope>NUCLEOTIDE SEQUENCE [LARGE SCALE GENOMIC DNA]</scope>
    <source>
        <strain evidence="4">ULC18</strain>
    </source>
</reference>
<comment type="caution">
    <text evidence="1">Lacks conserved residue(s) required for the propagation of feature annotation.</text>
</comment>
<reference evidence="3 4" key="2">
    <citation type="submission" date="2018-03" db="EMBL/GenBank/DDBJ databases">
        <title>The ancient ancestry and fast evolution of plastids.</title>
        <authorList>
            <person name="Moore K.R."/>
            <person name="Magnabosco C."/>
            <person name="Momper L."/>
            <person name="Gold D.A."/>
            <person name="Bosak T."/>
            <person name="Fournier G.P."/>
        </authorList>
    </citation>
    <scope>NUCLEOTIDE SEQUENCE [LARGE SCALE GENOMIC DNA]</scope>
    <source>
        <strain evidence="3 4">ULC18</strain>
    </source>
</reference>
<evidence type="ECO:0000256" key="1">
    <source>
        <dbReference type="PROSITE-ProRule" id="PRU00169"/>
    </source>
</evidence>
<organism evidence="3 4">
    <name type="scientific">Stenomitos frigidus ULC18</name>
    <dbReference type="NCBI Taxonomy" id="2107698"/>
    <lineage>
        <taxon>Bacteria</taxon>
        <taxon>Bacillati</taxon>
        <taxon>Cyanobacteriota</taxon>
        <taxon>Cyanophyceae</taxon>
        <taxon>Leptolyngbyales</taxon>
        <taxon>Leptolyngbyaceae</taxon>
        <taxon>Stenomitos</taxon>
    </lineage>
</organism>
<feature type="domain" description="Response regulatory" evidence="2">
    <location>
        <begin position="1"/>
        <end position="35"/>
    </location>
</feature>
<evidence type="ECO:0000259" key="2">
    <source>
        <dbReference type="PROSITE" id="PS50110"/>
    </source>
</evidence>